<protein>
    <submittedName>
        <fullName evidence="5">Uncharacterized protein</fullName>
    </submittedName>
</protein>
<dbReference type="SUPFAM" id="SSF52058">
    <property type="entry name" value="L domain-like"/>
    <property type="match status" value="1"/>
</dbReference>
<sequence length="257" mass="29541">DRALFFDHDYATEILQKRKEYITIKKALKERGIRFQTPLSRLRIHWESGPRTYESAQEAADELNRRGIQIETSRGSAPGIEERLQKTLPWQRVGNSEDTAVRAKQRDLKNNLISTVEPGAFRGLHALRRLDLSNNRIGCVSPEMFLDLGSVSKLNLSGNIFSTLTVGIFTHLVALKLLHFSTDTLFCDCQLKWLLLWARSNSLKIGNDTVCVFPTQLHGLEFRNLREQQLRCGEDIQQLFVRYKYNIWVIAAFCCSV</sequence>
<dbReference type="EMBL" id="JAPTMU010000001">
    <property type="protein sequence ID" value="KAJ4948500.1"/>
    <property type="molecule type" value="Genomic_DNA"/>
</dbReference>
<dbReference type="GO" id="GO:0098978">
    <property type="term" value="C:glutamatergic synapse"/>
    <property type="evidence" value="ECO:0007669"/>
    <property type="project" value="TreeGrafter"/>
</dbReference>
<evidence type="ECO:0000256" key="3">
    <source>
        <dbReference type="ARBA" id="ARBA00022737"/>
    </source>
</evidence>
<evidence type="ECO:0000256" key="2">
    <source>
        <dbReference type="ARBA" id="ARBA00022614"/>
    </source>
</evidence>
<feature type="non-terminal residue" evidence="5">
    <location>
        <position position="257"/>
    </location>
</feature>
<dbReference type="Gene3D" id="3.80.10.10">
    <property type="entry name" value="Ribonuclease Inhibitor"/>
    <property type="match status" value="1"/>
</dbReference>
<dbReference type="PROSITE" id="PS51450">
    <property type="entry name" value="LRR"/>
    <property type="match status" value="1"/>
</dbReference>
<evidence type="ECO:0000313" key="5">
    <source>
        <dbReference type="EMBL" id="KAJ4948500.1"/>
    </source>
</evidence>
<keyword evidence="4" id="KW-0675">Receptor</keyword>
<dbReference type="InterPro" id="IPR051963">
    <property type="entry name" value="Adhesion_GPCR_A"/>
</dbReference>
<name>A0AAD6FU45_9TELE</name>
<keyword evidence="3" id="KW-0677">Repeat</keyword>
<dbReference type="InterPro" id="IPR003591">
    <property type="entry name" value="Leu-rich_rpt_typical-subtyp"/>
</dbReference>
<dbReference type="AlphaFoldDB" id="A0AAD6FU45"/>
<dbReference type="GO" id="GO:0005886">
    <property type="term" value="C:plasma membrane"/>
    <property type="evidence" value="ECO:0007669"/>
    <property type="project" value="TreeGrafter"/>
</dbReference>
<dbReference type="InterPro" id="IPR001611">
    <property type="entry name" value="Leu-rich_rpt"/>
</dbReference>
<dbReference type="Proteomes" id="UP001219934">
    <property type="component" value="Unassembled WGS sequence"/>
</dbReference>
<keyword evidence="2" id="KW-0433">Leucine-rich repeat</keyword>
<proteinExistence type="inferred from homology"/>
<dbReference type="InterPro" id="IPR042566">
    <property type="entry name" value="L1_C"/>
</dbReference>
<accession>A0AAD6FU45</accession>
<organism evidence="5 6">
    <name type="scientific">Pogonophryne albipinna</name>
    <dbReference type="NCBI Taxonomy" id="1090488"/>
    <lineage>
        <taxon>Eukaryota</taxon>
        <taxon>Metazoa</taxon>
        <taxon>Chordata</taxon>
        <taxon>Craniata</taxon>
        <taxon>Vertebrata</taxon>
        <taxon>Euteleostomi</taxon>
        <taxon>Actinopterygii</taxon>
        <taxon>Neopterygii</taxon>
        <taxon>Teleostei</taxon>
        <taxon>Neoteleostei</taxon>
        <taxon>Acanthomorphata</taxon>
        <taxon>Eupercaria</taxon>
        <taxon>Perciformes</taxon>
        <taxon>Notothenioidei</taxon>
        <taxon>Pogonophryne</taxon>
    </lineage>
</organism>
<keyword evidence="6" id="KW-1185">Reference proteome</keyword>
<dbReference type="Gene3D" id="3.30.250.20">
    <property type="entry name" value="L1 transposable element, C-terminal domain"/>
    <property type="match status" value="1"/>
</dbReference>
<dbReference type="SMART" id="SM00369">
    <property type="entry name" value="LRR_TYP"/>
    <property type="match status" value="3"/>
</dbReference>
<dbReference type="PANTHER" id="PTHR45930">
    <property type="entry name" value="G-PROTEIN COUPLED RECEPTOR 124-LIKE PROTEIN"/>
    <property type="match status" value="1"/>
</dbReference>
<dbReference type="InterPro" id="IPR032675">
    <property type="entry name" value="LRR_dom_sf"/>
</dbReference>
<dbReference type="PANTHER" id="PTHR45930:SF3">
    <property type="entry name" value="ADHESION G PROTEIN-COUPLED RECEPTOR A1"/>
    <property type="match status" value="1"/>
</dbReference>
<evidence type="ECO:0000256" key="4">
    <source>
        <dbReference type="ARBA" id="ARBA00023170"/>
    </source>
</evidence>
<evidence type="ECO:0000313" key="6">
    <source>
        <dbReference type="Proteomes" id="UP001219934"/>
    </source>
</evidence>
<dbReference type="Pfam" id="PF13855">
    <property type="entry name" value="LRR_8"/>
    <property type="match status" value="1"/>
</dbReference>
<evidence type="ECO:0000256" key="1">
    <source>
        <dbReference type="ARBA" id="ARBA00007343"/>
    </source>
</evidence>
<gene>
    <name evidence="5" type="ORF">JOQ06_020034</name>
</gene>
<dbReference type="GO" id="GO:0007166">
    <property type="term" value="P:cell surface receptor signaling pathway"/>
    <property type="evidence" value="ECO:0007669"/>
    <property type="project" value="TreeGrafter"/>
</dbReference>
<comment type="caution">
    <text evidence="5">The sequence shown here is derived from an EMBL/GenBank/DDBJ whole genome shotgun (WGS) entry which is preliminary data.</text>
</comment>
<dbReference type="GO" id="GO:0014069">
    <property type="term" value="C:postsynaptic density"/>
    <property type="evidence" value="ECO:0007669"/>
    <property type="project" value="TreeGrafter"/>
</dbReference>
<reference evidence="5" key="1">
    <citation type="submission" date="2022-11" db="EMBL/GenBank/DDBJ databases">
        <title>Chromosome-level genome of Pogonophryne albipinna.</title>
        <authorList>
            <person name="Jo E."/>
        </authorList>
    </citation>
    <scope>NUCLEOTIDE SEQUENCE</scope>
    <source>
        <strain evidence="5">SGF0006</strain>
        <tissue evidence="5">Muscle</tissue>
    </source>
</reference>
<comment type="similarity">
    <text evidence="1">Belongs to the G-protein coupled receptor 2 family. Adhesion G-protein coupled receptor (ADGR) subfamily.</text>
</comment>